<proteinExistence type="predicted"/>
<dbReference type="Proteomes" id="UP001310386">
    <property type="component" value="Unassembled WGS sequence"/>
</dbReference>
<evidence type="ECO:0000256" key="2">
    <source>
        <dbReference type="SAM" id="MobiDB-lite"/>
    </source>
</evidence>
<dbReference type="InterPro" id="IPR011990">
    <property type="entry name" value="TPR-like_helical_dom_sf"/>
</dbReference>
<keyword evidence="3" id="KW-0732">Signal</keyword>
<name>A0ABU5ZFA4_9BACL</name>
<feature type="coiled-coil region" evidence="1">
    <location>
        <begin position="128"/>
        <end position="166"/>
    </location>
</feature>
<dbReference type="RefSeq" id="WP_371752977.1">
    <property type="nucleotide sequence ID" value="NZ_JAYJLD010000004.1"/>
</dbReference>
<comment type="caution">
    <text evidence="5">The sequence shown here is derived from an EMBL/GenBank/DDBJ whole genome shotgun (WGS) entry which is preliminary data.</text>
</comment>
<accession>A0ABU5ZFA4</accession>
<gene>
    <name evidence="5" type="ORF">VF724_04230</name>
</gene>
<feature type="domain" description="Copper amine oxidase-like N-terminal" evidence="4">
    <location>
        <begin position="215"/>
        <end position="322"/>
    </location>
</feature>
<dbReference type="InterPro" id="IPR012854">
    <property type="entry name" value="Cu_amine_oxidase-like_N"/>
</dbReference>
<dbReference type="InterPro" id="IPR036582">
    <property type="entry name" value="Mao_N_sf"/>
</dbReference>
<feature type="compositionally biased region" description="Basic and acidic residues" evidence="2">
    <location>
        <begin position="33"/>
        <end position="48"/>
    </location>
</feature>
<evidence type="ECO:0000256" key="3">
    <source>
        <dbReference type="SAM" id="SignalP"/>
    </source>
</evidence>
<evidence type="ECO:0000313" key="5">
    <source>
        <dbReference type="EMBL" id="MEB3100863.1"/>
    </source>
</evidence>
<evidence type="ECO:0000256" key="1">
    <source>
        <dbReference type="SAM" id="Coils"/>
    </source>
</evidence>
<feature type="signal peptide" evidence="3">
    <location>
        <begin position="1"/>
        <end position="19"/>
    </location>
</feature>
<keyword evidence="6" id="KW-1185">Reference proteome</keyword>
<dbReference type="Gene3D" id="3.30.457.10">
    <property type="entry name" value="Copper amine oxidase-like, N-terminal domain"/>
    <property type="match status" value="1"/>
</dbReference>
<keyword evidence="1" id="KW-0175">Coiled coil</keyword>
<evidence type="ECO:0000259" key="4">
    <source>
        <dbReference type="Pfam" id="PF07833"/>
    </source>
</evidence>
<dbReference type="EMBL" id="JAYJLD010000004">
    <property type="protein sequence ID" value="MEB3100863.1"/>
    <property type="molecule type" value="Genomic_DNA"/>
</dbReference>
<evidence type="ECO:0000313" key="6">
    <source>
        <dbReference type="Proteomes" id="UP001310386"/>
    </source>
</evidence>
<feature type="region of interest" description="Disordered" evidence="2">
    <location>
        <begin position="333"/>
        <end position="382"/>
    </location>
</feature>
<protein>
    <submittedName>
        <fullName evidence="5">Stalk domain-containing protein</fullName>
    </submittedName>
</protein>
<dbReference type="SUPFAM" id="SSF55383">
    <property type="entry name" value="Copper amine oxidase, domain N"/>
    <property type="match status" value="1"/>
</dbReference>
<dbReference type="Pfam" id="PF07833">
    <property type="entry name" value="Cu_amine_oxidN1"/>
    <property type="match status" value="1"/>
</dbReference>
<sequence length="382" mass="40571">MKNVWKSAAIVALSVSLFAAPGLSGMQSAFAKDQGDRQVKEHASKAEEPQMASESGDDSVTGDTYGDGHGHKGYTGLLKALENVQDKPAGEVIANLLQSKYGFEDVLGTIKVKADALAQEIQAGTASTADIEAKKEELKAYAEKLREQLKNQLESLKEKDTALSNLADIYAASGSDTEAADVEKEAIKQNVKNLESYSKLAKLYEKMGKKGIHAFVNGEEPQFDVPPVIKDGRTLVPFRAISKALHADVTWDAQEKSVTVTKEGITVKLIIGSKTAYVNGQEVQLDVPAQTLDNRTVVPIAFVSQAFDAVVKWIAETKTVVIYDQTAANASTSTGTAAADTTTTTTDTTTTTTDTTTTTTDTTTTTNTTTNTTGTTATGASN</sequence>
<dbReference type="Gene3D" id="1.25.40.10">
    <property type="entry name" value="Tetratricopeptide repeat domain"/>
    <property type="match status" value="1"/>
</dbReference>
<organism evidence="5 6">
    <name type="scientific">Ferviditalea candida</name>
    <dbReference type="NCBI Taxonomy" id="3108399"/>
    <lineage>
        <taxon>Bacteria</taxon>
        <taxon>Bacillati</taxon>
        <taxon>Bacillota</taxon>
        <taxon>Bacilli</taxon>
        <taxon>Bacillales</taxon>
        <taxon>Paenibacillaceae</taxon>
        <taxon>Ferviditalea</taxon>
    </lineage>
</organism>
<reference evidence="5" key="1">
    <citation type="submission" date="2023-12" db="EMBL/GenBank/DDBJ databases">
        <title>Fervidustalea candida gen. nov., sp. nov., a novel member of the family Paenibacillaceae isolated from a geothermal area.</title>
        <authorList>
            <person name="Li W.-J."/>
            <person name="Jiao J.-Y."/>
            <person name="Chen Y."/>
        </authorList>
    </citation>
    <scope>NUCLEOTIDE SEQUENCE</scope>
    <source>
        <strain evidence="5">SYSU GA230002</strain>
    </source>
</reference>
<feature type="chain" id="PRO_5045765321" evidence="3">
    <location>
        <begin position="20"/>
        <end position="382"/>
    </location>
</feature>
<feature type="region of interest" description="Disordered" evidence="2">
    <location>
        <begin position="31"/>
        <end position="67"/>
    </location>
</feature>
<dbReference type="SUPFAM" id="SSF48452">
    <property type="entry name" value="TPR-like"/>
    <property type="match status" value="1"/>
</dbReference>